<gene>
    <name evidence="1" type="ORF">MENT_LOCUS25713</name>
</gene>
<dbReference type="Proteomes" id="UP000580250">
    <property type="component" value="Unassembled WGS sequence"/>
</dbReference>
<evidence type="ECO:0000313" key="1">
    <source>
        <dbReference type="EMBL" id="CAD2174067.1"/>
    </source>
</evidence>
<dbReference type="EMBL" id="CAJEWN010000228">
    <property type="protein sequence ID" value="CAD2174067.1"/>
    <property type="molecule type" value="Genomic_DNA"/>
</dbReference>
<proteinExistence type="predicted"/>
<evidence type="ECO:0000313" key="2">
    <source>
        <dbReference type="Proteomes" id="UP000580250"/>
    </source>
</evidence>
<comment type="caution">
    <text evidence="1">The sequence shown here is derived from an EMBL/GenBank/DDBJ whole genome shotgun (WGS) entry which is preliminary data.</text>
</comment>
<sequence>MNRQNLIKNSNNFQMKLNYHLSMSGFLLSFMVDVDKQVAQQLLSVLTRLGLKISGCINDSRTIAL</sequence>
<organism evidence="1 2">
    <name type="scientific">Meloidogyne enterolobii</name>
    <name type="common">Root-knot nematode worm</name>
    <name type="synonym">Meloidogyne mayaguensis</name>
    <dbReference type="NCBI Taxonomy" id="390850"/>
    <lineage>
        <taxon>Eukaryota</taxon>
        <taxon>Metazoa</taxon>
        <taxon>Ecdysozoa</taxon>
        <taxon>Nematoda</taxon>
        <taxon>Chromadorea</taxon>
        <taxon>Rhabditida</taxon>
        <taxon>Tylenchina</taxon>
        <taxon>Tylenchomorpha</taxon>
        <taxon>Tylenchoidea</taxon>
        <taxon>Meloidogynidae</taxon>
        <taxon>Meloidogyninae</taxon>
        <taxon>Meloidogyne</taxon>
    </lineage>
</organism>
<protein>
    <submittedName>
        <fullName evidence="1">Uncharacterized protein</fullName>
    </submittedName>
</protein>
<name>A0A6V7VGM3_MELEN</name>
<dbReference type="AlphaFoldDB" id="A0A6V7VGM3"/>
<accession>A0A6V7VGM3</accession>
<reference evidence="1 2" key="1">
    <citation type="submission" date="2020-08" db="EMBL/GenBank/DDBJ databases">
        <authorList>
            <person name="Koutsovoulos G."/>
            <person name="Danchin GJ E."/>
        </authorList>
    </citation>
    <scope>NUCLEOTIDE SEQUENCE [LARGE SCALE GENOMIC DNA]</scope>
</reference>